<evidence type="ECO:0000259" key="3">
    <source>
        <dbReference type="Pfam" id="PF13378"/>
    </source>
</evidence>
<evidence type="ECO:0000256" key="2">
    <source>
        <dbReference type="ARBA" id="ARBA00022723"/>
    </source>
</evidence>
<evidence type="ECO:0000256" key="1">
    <source>
        <dbReference type="ARBA" id="ARBA00008031"/>
    </source>
</evidence>
<dbReference type="InterPro" id="IPR029065">
    <property type="entry name" value="Enolase_C-like"/>
</dbReference>
<reference evidence="4" key="1">
    <citation type="journal article" date="2014" name="Front. Microbiol.">
        <title>High frequency of phylogenetically diverse reductive dehalogenase-homologous genes in deep subseafloor sedimentary metagenomes.</title>
        <authorList>
            <person name="Kawai M."/>
            <person name="Futagami T."/>
            <person name="Toyoda A."/>
            <person name="Takaki Y."/>
            <person name="Nishi S."/>
            <person name="Hori S."/>
            <person name="Arai W."/>
            <person name="Tsubouchi T."/>
            <person name="Morono Y."/>
            <person name="Uchiyama I."/>
            <person name="Ito T."/>
            <person name="Fujiyama A."/>
            <person name="Inagaki F."/>
            <person name="Takami H."/>
        </authorList>
    </citation>
    <scope>NUCLEOTIDE SEQUENCE</scope>
    <source>
        <strain evidence="4">Expedition CK06-06</strain>
    </source>
</reference>
<dbReference type="AlphaFoldDB" id="X1EP66"/>
<dbReference type="InterPro" id="IPR036849">
    <property type="entry name" value="Enolase-like_C_sf"/>
</dbReference>
<dbReference type="Gene3D" id="3.20.20.120">
    <property type="entry name" value="Enolase-like C-terminal domain"/>
    <property type="match status" value="1"/>
</dbReference>
<feature type="non-terminal residue" evidence="4">
    <location>
        <position position="1"/>
    </location>
</feature>
<dbReference type="SUPFAM" id="SSF51604">
    <property type="entry name" value="Enolase C-terminal domain-like"/>
    <property type="match status" value="1"/>
</dbReference>
<evidence type="ECO:0000313" key="4">
    <source>
        <dbReference type="EMBL" id="GAH35176.1"/>
    </source>
</evidence>
<dbReference type="Pfam" id="PF13378">
    <property type="entry name" value="MR_MLE_C"/>
    <property type="match status" value="1"/>
</dbReference>
<name>X1EP66_9ZZZZ</name>
<gene>
    <name evidence="4" type="ORF">S03H2_17970</name>
</gene>
<organism evidence="4">
    <name type="scientific">marine sediment metagenome</name>
    <dbReference type="NCBI Taxonomy" id="412755"/>
    <lineage>
        <taxon>unclassified sequences</taxon>
        <taxon>metagenomes</taxon>
        <taxon>ecological metagenomes</taxon>
    </lineage>
</organism>
<dbReference type="EMBL" id="BARU01009296">
    <property type="protein sequence ID" value="GAH35176.1"/>
    <property type="molecule type" value="Genomic_DNA"/>
</dbReference>
<protein>
    <recommendedName>
        <fullName evidence="3">Enolase C-terminal domain-containing protein</fullName>
    </recommendedName>
</protein>
<feature type="domain" description="Enolase C-terminal" evidence="3">
    <location>
        <begin position="1"/>
        <end position="127"/>
    </location>
</feature>
<dbReference type="PANTHER" id="PTHR48080">
    <property type="entry name" value="D-GALACTONATE DEHYDRATASE-RELATED"/>
    <property type="match status" value="1"/>
</dbReference>
<comment type="similarity">
    <text evidence="1">Belongs to the mandelate racemase/muconate lactonizing enzyme family.</text>
</comment>
<dbReference type="InterPro" id="IPR034593">
    <property type="entry name" value="DgoD-like"/>
</dbReference>
<sequence>TSIPIIADESASTEEGLIEIIRRGSPRLVNIKTTRPGGLYEAMKLVNLAIAGGIHCQIDDAVETKIASTASAYLASSVPEEFFFAYSGGVAHSWLKDDILSAGGIHLEGGTVTLPTDPGLGIQINEEFLKTSRVVPDKR</sequence>
<dbReference type="PANTHER" id="PTHR48080:SF3">
    <property type="entry name" value="ENOLASE SUPERFAMILY MEMBER DDB_G0284701"/>
    <property type="match status" value="1"/>
</dbReference>
<accession>X1EP66</accession>
<dbReference type="GO" id="GO:0046872">
    <property type="term" value="F:metal ion binding"/>
    <property type="evidence" value="ECO:0007669"/>
    <property type="project" value="UniProtKB-KW"/>
</dbReference>
<keyword evidence="2" id="KW-0479">Metal-binding</keyword>
<proteinExistence type="inferred from homology"/>
<comment type="caution">
    <text evidence="4">The sequence shown here is derived from an EMBL/GenBank/DDBJ whole genome shotgun (WGS) entry which is preliminary data.</text>
</comment>